<dbReference type="EMBL" id="CP063362">
    <property type="protein sequence ID" value="QRG09255.1"/>
    <property type="molecule type" value="Genomic_DNA"/>
</dbReference>
<evidence type="ECO:0000256" key="2">
    <source>
        <dbReference type="ARBA" id="ARBA00022448"/>
    </source>
</evidence>
<keyword evidence="3" id="KW-1003">Cell membrane</keyword>
<feature type="transmembrane region" description="Helical" evidence="7">
    <location>
        <begin position="243"/>
        <end position="263"/>
    </location>
</feature>
<keyword evidence="2 7" id="KW-0813">Transport</keyword>
<keyword evidence="5 7" id="KW-1133">Transmembrane helix</keyword>
<name>A0A974PT66_9HYPH</name>
<feature type="transmembrane region" description="Helical" evidence="7">
    <location>
        <begin position="292"/>
        <end position="314"/>
    </location>
</feature>
<reference evidence="9 10" key="1">
    <citation type="submission" date="2020-10" db="EMBL/GenBank/DDBJ databases">
        <title>Degradation of 1,4-Dioxane by Xanthobacter sp. YN2, via a Novel Group-2 Soluble Di-Iron Monooxygenase.</title>
        <authorList>
            <person name="Ma F."/>
            <person name="Wang Y."/>
            <person name="Yang J."/>
            <person name="Guo H."/>
            <person name="Su D."/>
            <person name="Yu L."/>
        </authorList>
    </citation>
    <scope>NUCLEOTIDE SEQUENCE [LARGE SCALE GENOMIC DNA]</scope>
    <source>
        <strain evidence="9 10">YN2</strain>
    </source>
</reference>
<feature type="domain" description="ABC transmembrane type-1" evidence="8">
    <location>
        <begin position="94"/>
        <end position="311"/>
    </location>
</feature>
<dbReference type="Gene3D" id="1.10.3720.10">
    <property type="entry name" value="MetI-like"/>
    <property type="match status" value="1"/>
</dbReference>
<dbReference type="CDD" id="cd06261">
    <property type="entry name" value="TM_PBP2"/>
    <property type="match status" value="1"/>
</dbReference>
<dbReference type="PANTHER" id="PTHR43163">
    <property type="entry name" value="DIPEPTIDE TRANSPORT SYSTEM PERMEASE PROTEIN DPPB-RELATED"/>
    <property type="match status" value="1"/>
</dbReference>
<evidence type="ECO:0000256" key="7">
    <source>
        <dbReference type="RuleBase" id="RU363032"/>
    </source>
</evidence>
<keyword evidence="10" id="KW-1185">Reference proteome</keyword>
<dbReference type="KEGG" id="xdi:EZH22_13945"/>
<feature type="transmembrane region" description="Helical" evidence="7">
    <location>
        <begin position="9"/>
        <end position="27"/>
    </location>
</feature>
<gene>
    <name evidence="9" type="ORF">EZH22_13945</name>
</gene>
<evidence type="ECO:0000256" key="5">
    <source>
        <dbReference type="ARBA" id="ARBA00022989"/>
    </source>
</evidence>
<comment type="similarity">
    <text evidence="7">Belongs to the binding-protein-dependent transport system permease family.</text>
</comment>
<organism evidence="9 10">
    <name type="scientific">Xanthobacter dioxanivorans</name>
    <dbReference type="NCBI Taxonomy" id="2528964"/>
    <lineage>
        <taxon>Bacteria</taxon>
        <taxon>Pseudomonadati</taxon>
        <taxon>Pseudomonadota</taxon>
        <taxon>Alphaproteobacteria</taxon>
        <taxon>Hyphomicrobiales</taxon>
        <taxon>Xanthobacteraceae</taxon>
        <taxon>Xanthobacter</taxon>
    </lineage>
</organism>
<protein>
    <submittedName>
        <fullName evidence="9">ABC transporter permease</fullName>
    </submittedName>
</protein>
<dbReference type="AlphaFoldDB" id="A0A974PT66"/>
<evidence type="ECO:0000256" key="4">
    <source>
        <dbReference type="ARBA" id="ARBA00022692"/>
    </source>
</evidence>
<dbReference type="PROSITE" id="PS50928">
    <property type="entry name" value="ABC_TM1"/>
    <property type="match status" value="1"/>
</dbReference>
<evidence type="ECO:0000313" key="9">
    <source>
        <dbReference type="EMBL" id="QRG09255.1"/>
    </source>
</evidence>
<dbReference type="InterPro" id="IPR000515">
    <property type="entry name" value="MetI-like"/>
</dbReference>
<keyword evidence="4 7" id="KW-0812">Transmembrane</keyword>
<dbReference type="Proteomes" id="UP000596427">
    <property type="component" value="Chromosome"/>
</dbReference>
<dbReference type="SUPFAM" id="SSF161098">
    <property type="entry name" value="MetI-like"/>
    <property type="match status" value="1"/>
</dbReference>
<evidence type="ECO:0000256" key="1">
    <source>
        <dbReference type="ARBA" id="ARBA00004651"/>
    </source>
</evidence>
<dbReference type="Pfam" id="PF19300">
    <property type="entry name" value="BPD_transp_1_N"/>
    <property type="match status" value="1"/>
</dbReference>
<dbReference type="GO" id="GO:0005886">
    <property type="term" value="C:plasma membrane"/>
    <property type="evidence" value="ECO:0007669"/>
    <property type="project" value="UniProtKB-SubCell"/>
</dbReference>
<sequence>MVGYVARRLAQSIIVAVAVAFIAFAVTDHVGDPLANLVAQDASQQERDQVAAMLGLDAPFPLRFAHYLEQIATGNFGLSYRTREPVLKMIVDRLPASIELSVCAILLALVIGVPMGVYCGLFPKAWLSQVFLGIAMMGISLPTFLIGIFLILIFSVWLGWLPAFGRGDVVAIGWWTTGLVTAGGLKALVLPTVTLGLFLITLVIRLIRGEMLEVMREEYIRFARARGIPSLSIYFRHALKNSIVPVVTVLGLQFGSVLVFAMITETVFSWPGIGSLMIQSVTTADIPVMTTYLVMTGVLFTLINLAVDLLYLAIDPRVRLAGA</sequence>
<accession>A0A974PT66</accession>
<proteinExistence type="inferred from homology"/>
<feature type="transmembrane region" description="Helical" evidence="7">
    <location>
        <begin position="188"/>
        <end position="207"/>
    </location>
</feature>
<evidence type="ECO:0000259" key="8">
    <source>
        <dbReference type="PROSITE" id="PS50928"/>
    </source>
</evidence>
<evidence type="ECO:0000256" key="3">
    <source>
        <dbReference type="ARBA" id="ARBA00022475"/>
    </source>
</evidence>
<dbReference type="GO" id="GO:0055085">
    <property type="term" value="P:transmembrane transport"/>
    <property type="evidence" value="ECO:0007669"/>
    <property type="project" value="InterPro"/>
</dbReference>
<dbReference type="Pfam" id="PF00528">
    <property type="entry name" value="BPD_transp_1"/>
    <property type="match status" value="1"/>
</dbReference>
<dbReference type="InterPro" id="IPR035906">
    <property type="entry name" value="MetI-like_sf"/>
</dbReference>
<feature type="transmembrane region" description="Helical" evidence="7">
    <location>
        <begin position="96"/>
        <end position="118"/>
    </location>
</feature>
<evidence type="ECO:0000313" key="10">
    <source>
        <dbReference type="Proteomes" id="UP000596427"/>
    </source>
</evidence>
<dbReference type="InterPro" id="IPR045621">
    <property type="entry name" value="BPD_transp_1_N"/>
</dbReference>
<evidence type="ECO:0000256" key="6">
    <source>
        <dbReference type="ARBA" id="ARBA00023136"/>
    </source>
</evidence>
<feature type="transmembrane region" description="Helical" evidence="7">
    <location>
        <begin position="130"/>
        <end position="160"/>
    </location>
</feature>
<comment type="subcellular location">
    <subcellularLocation>
        <location evidence="1 7">Cell membrane</location>
        <topology evidence="1 7">Multi-pass membrane protein</topology>
    </subcellularLocation>
</comment>
<dbReference type="RefSeq" id="WP_203196175.1">
    <property type="nucleotide sequence ID" value="NZ_CP063362.1"/>
</dbReference>
<keyword evidence="6 7" id="KW-0472">Membrane</keyword>
<dbReference type="PANTHER" id="PTHR43163:SF2">
    <property type="entry name" value="ABC TRANSPORTER PERMEASE PROTEIN"/>
    <property type="match status" value="1"/>
</dbReference>